<evidence type="ECO:0000313" key="13">
    <source>
        <dbReference type="Proteomes" id="UP000460718"/>
    </source>
</evidence>
<dbReference type="EMBL" id="QXGD01000246">
    <property type="protein sequence ID" value="KAE9246174.1"/>
    <property type="molecule type" value="Genomic_DNA"/>
</dbReference>
<dbReference type="Proteomes" id="UP000437068">
    <property type="component" value="Unassembled WGS sequence"/>
</dbReference>
<evidence type="ECO:0000313" key="3">
    <source>
        <dbReference type="EMBL" id="KAE9133084.1"/>
    </source>
</evidence>
<dbReference type="EMBL" id="QXGE01000205">
    <property type="protein sequence ID" value="KAE9320255.1"/>
    <property type="molecule type" value="Genomic_DNA"/>
</dbReference>
<dbReference type="Proteomes" id="UP000440367">
    <property type="component" value="Unassembled WGS sequence"/>
</dbReference>
<dbReference type="Proteomes" id="UP000441208">
    <property type="component" value="Unassembled WGS sequence"/>
</dbReference>
<evidence type="ECO:0000313" key="6">
    <source>
        <dbReference type="EMBL" id="KAE9246174.1"/>
    </source>
</evidence>
<evidence type="ECO:0000313" key="14">
    <source>
        <dbReference type="Proteomes" id="UP000488956"/>
    </source>
</evidence>
<proteinExistence type="predicted"/>
<sequence length="43" mass="4829">MTSMTELAEEADSELVGEEVRELITQEDAADAESRRELCTQEI</sequence>
<organism evidence="6 10">
    <name type="scientific">Phytophthora fragariae</name>
    <dbReference type="NCBI Taxonomy" id="53985"/>
    <lineage>
        <taxon>Eukaryota</taxon>
        <taxon>Sar</taxon>
        <taxon>Stramenopiles</taxon>
        <taxon>Oomycota</taxon>
        <taxon>Peronosporomycetes</taxon>
        <taxon>Peronosporales</taxon>
        <taxon>Peronosporaceae</taxon>
        <taxon>Phytophthora</taxon>
    </lineage>
</organism>
<dbReference type="EMBL" id="QXGA01000205">
    <property type="protein sequence ID" value="KAE9150112.1"/>
    <property type="molecule type" value="Genomic_DNA"/>
</dbReference>
<dbReference type="Proteomes" id="UP000429523">
    <property type="component" value="Unassembled WGS sequence"/>
</dbReference>
<evidence type="ECO:0000313" key="5">
    <source>
        <dbReference type="EMBL" id="KAE9150112.1"/>
    </source>
</evidence>
<dbReference type="EMBL" id="QXFW01000080">
    <property type="protein sequence ID" value="KAE9026269.1"/>
    <property type="molecule type" value="Genomic_DNA"/>
</dbReference>
<evidence type="ECO:0000313" key="7">
    <source>
        <dbReference type="EMBL" id="KAE9320255.1"/>
    </source>
</evidence>
<dbReference type="Proteomes" id="UP000488956">
    <property type="component" value="Unassembled WGS sequence"/>
</dbReference>
<evidence type="ECO:0000313" key="8">
    <source>
        <dbReference type="Proteomes" id="UP000429523"/>
    </source>
</evidence>
<dbReference type="EMBL" id="QXGF01000250">
    <property type="protein sequence ID" value="KAE8943458.1"/>
    <property type="molecule type" value="Genomic_DNA"/>
</dbReference>
<evidence type="ECO:0000313" key="9">
    <source>
        <dbReference type="Proteomes" id="UP000437068"/>
    </source>
</evidence>
<dbReference type="EMBL" id="QXFX01000086">
    <property type="protein sequence ID" value="KAE9133084.1"/>
    <property type="molecule type" value="Genomic_DNA"/>
</dbReference>
<name>A0A6A4A459_9STRA</name>
<comment type="caution">
    <text evidence="6">The sequence shown here is derived from an EMBL/GenBank/DDBJ whole genome shotgun (WGS) entry which is preliminary data.</text>
</comment>
<dbReference type="Proteomes" id="UP000460718">
    <property type="component" value="Unassembled WGS sequence"/>
</dbReference>
<evidence type="ECO:0000313" key="10">
    <source>
        <dbReference type="Proteomes" id="UP000440367"/>
    </source>
</evidence>
<evidence type="ECO:0000313" key="11">
    <source>
        <dbReference type="Proteomes" id="UP000440732"/>
    </source>
</evidence>
<evidence type="ECO:0000313" key="1">
    <source>
        <dbReference type="EMBL" id="KAE8943458.1"/>
    </source>
</evidence>
<evidence type="ECO:0000313" key="12">
    <source>
        <dbReference type="Proteomes" id="UP000441208"/>
    </source>
</evidence>
<protein>
    <submittedName>
        <fullName evidence="6">Uncharacterized protein</fullName>
    </submittedName>
</protein>
<dbReference type="Proteomes" id="UP000440732">
    <property type="component" value="Unassembled WGS sequence"/>
</dbReference>
<accession>A0A6A4A459</accession>
<reference evidence="8 9" key="1">
    <citation type="submission" date="2018-08" db="EMBL/GenBank/DDBJ databases">
        <title>Genomic investigation of the strawberry pathogen Phytophthora fragariae indicates pathogenicity is determined by transcriptional variation in three key races.</title>
        <authorList>
            <person name="Adams T.M."/>
            <person name="Armitage A.D."/>
            <person name="Sobczyk M.K."/>
            <person name="Bates H.J."/>
            <person name="Dunwell J.M."/>
            <person name="Nellist C.F."/>
            <person name="Harrison R.J."/>
        </authorList>
    </citation>
    <scope>NUCLEOTIDE SEQUENCE [LARGE SCALE GENOMIC DNA]</scope>
    <source>
        <strain evidence="7 9">A4</strain>
        <strain evidence="6 10">BC-1</strain>
        <strain evidence="5 11">NOV-5</strain>
        <strain evidence="4 12">NOV-71</strain>
        <strain evidence="1 8">NOV-9</strain>
        <strain evidence="3 14">ONT-3</strain>
        <strain evidence="2 13">SCRP245</strain>
    </source>
</reference>
<dbReference type="AlphaFoldDB" id="A0A6A4A459"/>
<evidence type="ECO:0000313" key="4">
    <source>
        <dbReference type="EMBL" id="KAE9134115.1"/>
    </source>
</evidence>
<gene>
    <name evidence="7" type="ORF">PF001_g5495</name>
    <name evidence="6" type="ORF">PF002_g6870</name>
    <name evidence="5" type="ORF">PF006_g5471</name>
    <name evidence="4" type="ORF">PF007_g3070</name>
    <name evidence="1" type="ORF">PF009_g6808</name>
    <name evidence="3" type="ORF">PF010_g2942</name>
    <name evidence="2" type="ORF">PF011_g2637</name>
</gene>
<evidence type="ECO:0000313" key="2">
    <source>
        <dbReference type="EMBL" id="KAE9026269.1"/>
    </source>
</evidence>
<dbReference type="EMBL" id="QXFZ01000088">
    <property type="protein sequence ID" value="KAE9134115.1"/>
    <property type="molecule type" value="Genomic_DNA"/>
</dbReference>